<evidence type="ECO:0000313" key="2">
    <source>
        <dbReference type="Proteomes" id="UP001158576"/>
    </source>
</evidence>
<sequence>MSLCRANNAFFLKFSREASSYAVLDVLRSNQGKPFIKYKLNRKEENFILNFQKAFNRESNVKVDVDRSKKQIKSAIEGLVSSPCLYLSDRKWLLNNVFRLKDLGLQERQLQSQILAGALSSPELDALLKNDYFYKFCKRDSKKLPAFIRNLKRSYIARYSQAKQDLIYESEDFKETVFNMAKEDREDAMHSMVYQLVRAESEENKFEIATSFLEAEFSKKKFAHPQAWREVLMRNPDHPMLDRVKQDGTLSAFEIQLAKLLNPSGEFQVADFIELIARQNISNVLEGIKCLLESNLDNLTKKRTVEEVIQAVPVIKSEIQKDPFILRKIVPYLNVDMFLSMESSFRNTSKAKSDSQLIKQLQFSGGHQNFFLTPKDEVPDYFLHWLSSNSVQDLVNYCEMSSENHLANILKSVRNPLTNETALMMSENVPLLVPILEEKNLLLDFAVYLGNVVPAKELKKIFENQEINRNYFDLVASGMDHKTAEQFSLKSKEGLLLSSDLFASRFLKNLPDSKRREYEDEIIRRVQNEFKEVNRLGAYRFNISPANTINKILNQKTSPKFHTKLLSELESIPAPVLKYLNDENARFNEIKQVLDMEIAQKLTPLPFGDALKKLKNEPTLENLRDLFVLYNQETFLEARNNSAEIFGLVKSCVDNLERSWKTDAIMGAVADTRALLPSQFVFKYLTFVADQHPEEFTGLLHAVVKPKDYEHVSTLQRDATDVIFHYLRNLAKTADWKEIKNAITSFSNRMKLDLRSNKVKMAEVATEWASQDQDNFLERALKIQKEENIKIIDGKISNVFINDDLFRLQVTKEVRDRGLEQNAAKLLTIFNLVKDRNHIAARELISANPLEKLDEVYLESLLVEYQKTHPVYEHGVEFYNELLKALEPGMSSVDAQTMLTTVFFQLIKLQIPAKMMLEFVENLDEFSLLPAEQGALRNFLLAKQYISYKTDPAMAKFTDAINDKNVEKAIELGRKEAQDSTSFVRSRFIIQSLLPLISKSRNEGHLDSLLDILDLMPSFQLGWNENLRILTRLLDEKKIDRAELILRTAKLPPVEDGRHQQFIEKITALLRLFSDDKPVKSLPSLRNLLQLVATGQHGIPPSFVPEISDRVLIGSWEQHNHSIQKLLYVLENEIHGQNLKSKIDLFADYLVKNKIYNAAGALQTIAKSKFELERQRPELDASLKALNMGFCLGIINYSDPRANLSNYNDILTSVKISAATCRLFILNYLLSSLTAHVLNPNPSDLGQLEANIQSLVHCLPQPADSLFVIPIYVQKFKTLLNSIPAEKRAEVVSLLRSSGIPTESLN</sequence>
<dbReference type="EMBL" id="OU015567">
    <property type="protein sequence ID" value="CAG5114153.1"/>
    <property type="molecule type" value="Genomic_DNA"/>
</dbReference>
<organism evidence="1 2">
    <name type="scientific">Oikopleura dioica</name>
    <name type="common">Tunicate</name>
    <dbReference type="NCBI Taxonomy" id="34765"/>
    <lineage>
        <taxon>Eukaryota</taxon>
        <taxon>Metazoa</taxon>
        <taxon>Chordata</taxon>
        <taxon>Tunicata</taxon>
        <taxon>Appendicularia</taxon>
        <taxon>Copelata</taxon>
        <taxon>Oikopleuridae</taxon>
        <taxon>Oikopleura</taxon>
    </lineage>
</organism>
<proteinExistence type="predicted"/>
<gene>
    <name evidence="1" type="ORF">OKIOD_LOCUS16986</name>
</gene>
<protein>
    <submittedName>
        <fullName evidence="1">Oidioi.mRNA.OKI2018_I69.chr2.g8221.t1.cds</fullName>
    </submittedName>
</protein>
<dbReference type="Proteomes" id="UP001158576">
    <property type="component" value="Chromosome 2"/>
</dbReference>
<evidence type="ECO:0000313" key="1">
    <source>
        <dbReference type="EMBL" id="CAG5114153.1"/>
    </source>
</evidence>
<name>A0ABN7T927_OIKDI</name>
<reference evidence="1 2" key="1">
    <citation type="submission" date="2021-04" db="EMBL/GenBank/DDBJ databases">
        <authorList>
            <person name="Bliznina A."/>
        </authorList>
    </citation>
    <scope>NUCLEOTIDE SEQUENCE [LARGE SCALE GENOMIC DNA]</scope>
</reference>
<accession>A0ABN7T927</accession>
<keyword evidence="2" id="KW-1185">Reference proteome</keyword>